<protein>
    <submittedName>
        <fullName evidence="1">DUF1643 domain-containing protein</fullName>
    </submittedName>
</protein>
<organism evidence="1 2">
    <name type="scientific">Granulicella cerasi</name>
    <dbReference type="NCBI Taxonomy" id="741063"/>
    <lineage>
        <taxon>Bacteria</taxon>
        <taxon>Pseudomonadati</taxon>
        <taxon>Acidobacteriota</taxon>
        <taxon>Terriglobia</taxon>
        <taxon>Terriglobales</taxon>
        <taxon>Acidobacteriaceae</taxon>
        <taxon>Granulicella</taxon>
    </lineage>
</organism>
<evidence type="ECO:0000313" key="1">
    <source>
        <dbReference type="EMBL" id="MFC6644511.1"/>
    </source>
</evidence>
<keyword evidence="2" id="KW-1185">Reference proteome</keyword>
<dbReference type="RefSeq" id="WP_263372445.1">
    <property type="nucleotide sequence ID" value="NZ_JAGSYD010000005.1"/>
</dbReference>
<comment type="caution">
    <text evidence="1">The sequence shown here is derived from an EMBL/GenBank/DDBJ whole genome shotgun (WGS) entry which is preliminary data.</text>
</comment>
<dbReference type="Proteomes" id="UP001596391">
    <property type="component" value="Unassembled WGS sequence"/>
</dbReference>
<dbReference type="InterPro" id="IPR012441">
    <property type="entry name" value="DUF1643"/>
</dbReference>
<gene>
    <name evidence="1" type="ORF">ACFQBQ_02680</name>
</gene>
<evidence type="ECO:0000313" key="2">
    <source>
        <dbReference type="Proteomes" id="UP001596391"/>
    </source>
</evidence>
<name>A0ABW1Z5T0_9BACT</name>
<sequence length="162" mass="17864">MKYSVDPLFVKRTAKFSPCRLYRYTLDIVWDESLPMAAFIGLNPSTADEFQDDPTVRRCRGFAEREGCGGMRMLNIFGYRATDPKVMLAIEDPVGVGNVLHKLIAPIAGPRIACWGSHGMHLGRGAAVAAKIPGLMCFGWNANGMPKHPLYLRADAKLLPMP</sequence>
<accession>A0ABW1Z5T0</accession>
<proteinExistence type="predicted"/>
<dbReference type="Pfam" id="PF07799">
    <property type="entry name" value="DUF1643"/>
    <property type="match status" value="1"/>
</dbReference>
<reference evidence="2" key="1">
    <citation type="journal article" date="2019" name="Int. J. Syst. Evol. Microbiol.">
        <title>The Global Catalogue of Microorganisms (GCM) 10K type strain sequencing project: providing services to taxonomists for standard genome sequencing and annotation.</title>
        <authorList>
            <consortium name="The Broad Institute Genomics Platform"/>
            <consortium name="The Broad Institute Genome Sequencing Center for Infectious Disease"/>
            <person name="Wu L."/>
            <person name="Ma J."/>
        </authorList>
    </citation>
    <scope>NUCLEOTIDE SEQUENCE [LARGE SCALE GENOMIC DNA]</scope>
    <source>
        <strain evidence="2">CGMCC 1.16026</strain>
    </source>
</reference>
<dbReference type="EMBL" id="JBHSWI010000001">
    <property type="protein sequence ID" value="MFC6644511.1"/>
    <property type="molecule type" value="Genomic_DNA"/>
</dbReference>